<evidence type="ECO:0000256" key="11">
    <source>
        <dbReference type="SAM" id="MobiDB-lite"/>
    </source>
</evidence>
<keyword evidence="10" id="KW-0131">Cell cycle</keyword>
<dbReference type="GO" id="GO:0007076">
    <property type="term" value="P:mitotic chromosome condensation"/>
    <property type="evidence" value="ECO:0007669"/>
    <property type="project" value="InterPro"/>
</dbReference>
<dbReference type="EMBL" id="VYZX01019540">
    <property type="protein sequence ID" value="NXS58480.1"/>
    <property type="molecule type" value="Genomic_DNA"/>
</dbReference>
<feature type="non-terminal residue" evidence="12">
    <location>
        <position position="366"/>
    </location>
</feature>
<keyword evidence="6" id="KW-0963">Cytoplasm</keyword>
<evidence type="ECO:0000313" key="13">
    <source>
        <dbReference type="Proteomes" id="UP000520535"/>
    </source>
</evidence>
<name>A0A7L2VJE3_9AVES</name>
<proteinExistence type="inferred from homology"/>
<evidence type="ECO:0000256" key="5">
    <source>
        <dbReference type="ARBA" id="ARBA00022454"/>
    </source>
</evidence>
<comment type="subcellular location">
    <subcellularLocation>
        <location evidence="1">Chromosome</location>
    </subcellularLocation>
    <subcellularLocation>
        <location evidence="2">Cytoplasm</location>
    </subcellularLocation>
</comment>
<evidence type="ECO:0000256" key="7">
    <source>
        <dbReference type="ARBA" id="ARBA00022618"/>
    </source>
</evidence>
<evidence type="ECO:0000256" key="3">
    <source>
        <dbReference type="ARBA" id="ARBA00009471"/>
    </source>
</evidence>
<dbReference type="InterPro" id="IPR022816">
    <property type="entry name" value="Condensin_barren_su2"/>
</dbReference>
<dbReference type="PANTHER" id="PTHR13108:SF9">
    <property type="entry name" value="CONDENSIN COMPLEX SUBUNIT 2"/>
    <property type="match status" value="1"/>
</dbReference>
<keyword evidence="7" id="KW-0132">Cell division</keyword>
<keyword evidence="13" id="KW-1185">Reference proteome</keyword>
<feature type="non-terminal residue" evidence="12">
    <location>
        <position position="1"/>
    </location>
</feature>
<accession>A0A7L2VJE3</accession>
<evidence type="ECO:0000256" key="9">
    <source>
        <dbReference type="ARBA" id="ARBA00023067"/>
    </source>
</evidence>
<comment type="caution">
    <text evidence="12">The sequence shown here is derived from an EMBL/GenBank/DDBJ whole genome shotgun (WGS) entry which is preliminary data.</text>
</comment>
<reference evidence="12 13" key="1">
    <citation type="submission" date="2019-09" db="EMBL/GenBank/DDBJ databases">
        <title>Bird 10,000 Genomes (B10K) Project - Family phase.</title>
        <authorList>
            <person name="Zhang G."/>
        </authorList>
    </citation>
    <scope>NUCLEOTIDE SEQUENCE [LARGE SCALE GENOMIC DNA]</scope>
    <source>
        <strain evidence="12">B10K-DU-012-52</strain>
    </source>
</reference>
<dbReference type="OrthoDB" id="362021at2759"/>
<dbReference type="GO" id="GO:0003682">
    <property type="term" value="F:chromatin binding"/>
    <property type="evidence" value="ECO:0007669"/>
    <property type="project" value="TreeGrafter"/>
</dbReference>
<evidence type="ECO:0000256" key="6">
    <source>
        <dbReference type="ARBA" id="ARBA00022490"/>
    </source>
</evidence>
<evidence type="ECO:0000256" key="10">
    <source>
        <dbReference type="ARBA" id="ARBA00023306"/>
    </source>
</evidence>
<keyword evidence="9" id="KW-0226">DNA condensation</keyword>
<evidence type="ECO:0000256" key="1">
    <source>
        <dbReference type="ARBA" id="ARBA00004286"/>
    </source>
</evidence>
<dbReference type="AlphaFoldDB" id="A0A7L2VJE3"/>
<dbReference type="PANTHER" id="PTHR13108">
    <property type="entry name" value="CONDENSIN COMPLEX SUBUNIT 2"/>
    <property type="match status" value="1"/>
</dbReference>
<evidence type="ECO:0000256" key="8">
    <source>
        <dbReference type="ARBA" id="ARBA00022776"/>
    </source>
</evidence>
<protein>
    <recommendedName>
        <fullName evidence="4">Condensin complex subunit 2</fullName>
    </recommendedName>
</protein>
<dbReference type="GO" id="GO:0005737">
    <property type="term" value="C:cytoplasm"/>
    <property type="evidence" value="ECO:0007669"/>
    <property type="project" value="UniProtKB-SubCell"/>
</dbReference>
<keyword evidence="8" id="KW-0498">Mitosis</keyword>
<comment type="similarity">
    <text evidence="3">Belongs to the CND2 (condensin subunit 2) family.</text>
</comment>
<evidence type="ECO:0000256" key="4">
    <source>
        <dbReference type="ARBA" id="ARBA00016065"/>
    </source>
</evidence>
<feature type="region of interest" description="Disordered" evidence="11">
    <location>
        <begin position="1"/>
        <end position="26"/>
    </location>
</feature>
<dbReference type="Proteomes" id="UP000520535">
    <property type="component" value="Unassembled WGS sequence"/>
</dbReference>
<keyword evidence="5" id="KW-0158">Chromosome</keyword>
<dbReference type="GO" id="GO:0000796">
    <property type="term" value="C:condensin complex"/>
    <property type="evidence" value="ECO:0007669"/>
    <property type="project" value="InterPro"/>
</dbReference>
<evidence type="ECO:0000256" key="2">
    <source>
        <dbReference type="ARBA" id="ARBA00004496"/>
    </source>
</evidence>
<organism evidence="12 13">
    <name type="scientific">Brachypteracias leptosomus</name>
    <name type="common">short-legged ground-roller</name>
    <dbReference type="NCBI Taxonomy" id="135165"/>
    <lineage>
        <taxon>Eukaryota</taxon>
        <taxon>Metazoa</taxon>
        <taxon>Chordata</taxon>
        <taxon>Craniata</taxon>
        <taxon>Vertebrata</taxon>
        <taxon>Euteleostomi</taxon>
        <taxon>Archelosauria</taxon>
        <taxon>Archosauria</taxon>
        <taxon>Dinosauria</taxon>
        <taxon>Saurischia</taxon>
        <taxon>Theropoda</taxon>
        <taxon>Coelurosauria</taxon>
        <taxon>Aves</taxon>
        <taxon>Neognathae</taxon>
        <taxon>Neoaves</taxon>
        <taxon>Telluraves</taxon>
        <taxon>Coraciimorphae</taxon>
        <taxon>Coraciiformes</taxon>
        <taxon>Brachypteraciidae</taxon>
        <taxon>Brachypteracias</taxon>
    </lineage>
</organism>
<sequence>EIDSDVKDSASALPGDDIQSDSPRNSVVEKIGEFSENLNSFGIVCQNKKTGVALSREGDISAISQHLSMKRGEYSYFSPQTLLSWAGPEHQQFKADAGTKRKTKKRSAKKAFEWNLDEDTDFKPYFRKAKTSTTLSKSVQERQKVKSITLPPQSNYDPDNFLQLFLQPTVKLNRISELGRVGDCEDEIDDYNYNNPNNTSNFCPDLQAADSDDNYSIQSMDQMGEFNLATDIEGENAEPNAINLTTRGELSLIAEPQKIKTTAIPYVKTAKKIDMSLLRKSMWDLLTNGQKEETVTEMDEEDTSVIAGEKAISSITKELLQTLPSQMAQNLSVPMVFACLLHLASEKNLILEGTEDLSDLLVKQGN</sequence>
<gene>
    <name evidence="12" type="primary">Ncaph_1</name>
    <name evidence="12" type="ORF">BRALEP_R14375</name>
</gene>
<dbReference type="Pfam" id="PF05786">
    <property type="entry name" value="Cnd2"/>
    <property type="match status" value="1"/>
</dbReference>
<dbReference type="GO" id="GO:0051301">
    <property type="term" value="P:cell division"/>
    <property type="evidence" value="ECO:0007669"/>
    <property type="project" value="UniProtKB-KW"/>
</dbReference>
<evidence type="ECO:0000313" key="12">
    <source>
        <dbReference type="EMBL" id="NXS58480.1"/>
    </source>
</evidence>